<accession>A0ACA9SS08</accession>
<evidence type="ECO:0000313" key="2">
    <source>
        <dbReference type="Proteomes" id="UP000789920"/>
    </source>
</evidence>
<organism evidence="1 2">
    <name type="scientific">Racocetra persica</name>
    <dbReference type="NCBI Taxonomy" id="160502"/>
    <lineage>
        <taxon>Eukaryota</taxon>
        <taxon>Fungi</taxon>
        <taxon>Fungi incertae sedis</taxon>
        <taxon>Mucoromycota</taxon>
        <taxon>Glomeromycotina</taxon>
        <taxon>Glomeromycetes</taxon>
        <taxon>Diversisporales</taxon>
        <taxon>Gigasporaceae</taxon>
        <taxon>Racocetra</taxon>
    </lineage>
</organism>
<sequence>MSNSKPLTDVTNIKNHNLRNRTVFVNPISYYKQPSNPTTELLEQFFSLYNARLATSCDFFVWRILNEIGLPINDKRVEMGTFLTTVKKFMTQDKWSKVEIQYNLE</sequence>
<keyword evidence="2" id="KW-1185">Reference proteome</keyword>
<evidence type="ECO:0000313" key="1">
    <source>
        <dbReference type="EMBL" id="CAG8845999.1"/>
    </source>
</evidence>
<dbReference type="EMBL" id="CAJVQC010149232">
    <property type="protein sequence ID" value="CAG8845999.1"/>
    <property type="molecule type" value="Genomic_DNA"/>
</dbReference>
<feature type="non-terminal residue" evidence="1">
    <location>
        <position position="105"/>
    </location>
</feature>
<dbReference type="Proteomes" id="UP000789920">
    <property type="component" value="Unassembled WGS sequence"/>
</dbReference>
<proteinExistence type="predicted"/>
<gene>
    <name evidence="1" type="ORF">RPERSI_LOCUS33922</name>
</gene>
<comment type="caution">
    <text evidence="1">The sequence shown here is derived from an EMBL/GenBank/DDBJ whole genome shotgun (WGS) entry which is preliminary data.</text>
</comment>
<reference evidence="1" key="1">
    <citation type="submission" date="2021-06" db="EMBL/GenBank/DDBJ databases">
        <authorList>
            <person name="Kallberg Y."/>
            <person name="Tangrot J."/>
            <person name="Rosling A."/>
        </authorList>
    </citation>
    <scope>NUCLEOTIDE SEQUENCE</scope>
    <source>
        <strain evidence="1">MA461A</strain>
    </source>
</reference>
<protein>
    <submittedName>
        <fullName evidence="1">10583_t:CDS:1</fullName>
    </submittedName>
</protein>
<name>A0ACA9SS08_9GLOM</name>